<dbReference type="Proteomes" id="UP001597261">
    <property type="component" value="Unassembled WGS sequence"/>
</dbReference>
<organism evidence="3 4">
    <name type="scientific">Streptomyces caeni</name>
    <dbReference type="NCBI Taxonomy" id="2307231"/>
    <lineage>
        <taxon>Bacteria</taxon>
        <taxon>Bacillati</taxon>
        <taxon>Actinomycetota</taxon>
        <taxon>Actinomycetes</taxon>
        <taxon>Kitasatosporales</taxon>
        <taxon>Streptomycetaceae</taxon>
        <taxon>Streptomyces</taxon>
    </lineage>
</organism>
<dbReference type="InterPro" id="IPR013656">
    <property type="entry name" value="PAS_4"/>
</dbReference>
<evidence type="ECO:0000313" key="3">
    <source>
        <dbReference type="EMBL" id="MFD1661704.1"/>
    </source>
</evidence>
<dbReference type="SUPFAM" id="SSF55785">
    <property type="entry name" value="PYP-like sensor domain (PAS domain)"/>
    <property type="match status" value="2"/>
</dbReference>
<dbReference type="SUPFAM" id="SSF81606">
    <property type="entry name" value="PP2C-like"/>
    <property type="match status" value="1"/>
</dbReference>
<accession>A0ABW4IYM3</accession>
<dbReference type="Pfam" id="PF08448">
    <property type="entry name" value="PAS_4"/>
    <property type="match status" value="1"/>
</dbReference>
<dbReference type="InterPro" id="IPR036457">
    <property type="entry name" value="PPM-type-like_dom_sf"/>
</dbReference>
<dbReference type="SMART" id="SM00331">
    <property type="entry name" value="PP2C_SIG"/>
    <property type="match status" value="1"/>
</dbReference>
<dbReference type="InterPro" id="IPR001932">
    <property type="entry name" value="PPM-type_phosphatase-like_dom"/>
</dbReference>
<dbReference type="InterPro" id="IPR029016">
    <property type="entry name" value="GAF-like_dom_sf"/>
</dbReference>
<name>A0ABW4IYM3_9ACTN</name>
<dbReference type="CDD" id="cd00130">
    <property type="entry name" value="PAS"/>
    <property type="match status" value="2"/>
</dbReference>
<dbReference type="Pfam" id="PF07228">
    <property type="entry name" value="SpoIIE"/>
    <property type="match status" value="1"/>
</dbReference>
<dbReference type="Gene3D" id="3.30.565.10">
    <property type="entry name" value="Histidine kinase-like ATPase, C-terminal domain"/>
    <property type="match status" value="1"/>
</dbReference>
<evidence type="ECO:0000259" key="2">
    <source>
        <dbReference type="PROSITE" id="PS50113"/>
    </source>
</evidence>
<dbReference type="Gene3D" id="3.30.450.20">
    <property type="entry name" value="PAS domain"/>
    <property type="match status" value="2"/>
</dbReference>
<dbReference type="InterPro" id="IPR013655">
    <property type="entry name" value="PAS_fold_3"/>
</dbReference>
<evidence type="ECO:0000313" key="4">
    <source>
        <dbReference type="Proteomes" id="UP001597261"/>
    </source>
</evidence>
<dbReference type="RefSeq" id="WP_381088024.1">
    <property type="nucleotide sequence ID" value="NZ_JBHUDX010000083.1"/>
</dbReference>
<dbReference type="Pfam" id="PF13581">
    <property type="entry name" value="HATPase_c_2"/>
    <property type="match status" value="1"/>
</dbReference>
<evidence type="ECO:0000256" key="1">
    <source>
        <dbReference type="ARBA" id="ARBA00022801"/>
    </source>
</evidence>
<reference evidence="4" key="1">
    <citation type="journal article" date="2019" name="Int. J. Syst. Evol. Microbiol.">
        <title>The Global Catalogue of Microorganisms (GCM) 10K type strain sequencing project: providing services to taxonomists for standard genome sequencing and annotation.</title>
        <authorList>
            <consortium name="The Broad Institute Genomics Platform"/>
            <consortium name="The Broad Institute Genome Sequencing Center for Infectious Disease"/>
            <person name="Wu L."/>
            <person name="Ma J."/>
        </authorList>
    </citation>
    <scope>NUCLEOTIDE SEQUENCE [LARGE SCALE GENOMIC DNA]</scope>
    <source>
        <strain evidence="4">CGMCC 1.12470</strain>
    </source>
</reference>
<dbReference type="PROSITE" id="PS50113">
    <property type="entry name" value="PAC"/>
    <property type="match status" value="1"/>
</dbReference>
<protein>
    <submittedName>
        <fullName evidence="3">SpoIIE family protein phosphatase</fullName>
    </submittedName>
</protein>
<keyword evidence="1" id="KW-0378">Hydrolase</keyword>
<dbReference type="InterPro" id="IPR035965">
    <property type="entry name" value="PAS-like_dom_sf"/>
</dbReference>
<dbReference type="Pfam" id="PF08447">
    <property type="entry name" value="PAS_3"/>
    <property type="match status" value="1"/>
</dbReference>
<gene>
    <name evidence="3" type="ORF">ACFSL4_26770</name>
</gene>
<sequence>MDDRLGDAQMLQCALQQAMAELGALGGMAHIRVRDITRGLRLVASSSLPPAYARLWENISEDGPAAPARATQRNMAAFSPAAAVPEQAFGRRTPAVPRATGVPPDAGVVAVPIPGPEGTLGTLSVLVSGHHGPVPAQQTFLLEVARWAGSRLRLAPPGPEGVLPALLQESGPGRDRVPESAAGGNWEWDLRSGDMKVDAGLLDAMGIDRGDFADTIESLATHIHPDDLSWVVAETDRTIRARGLFDIEYRVRGTDGGYSWIRSRGHTVSGEGGEPAGMTGVAWNVTEAHASLESVGRALLHMSDGFLSATSDGRIRFVNAAAERVLGPARCLMGRFLWEVPAVCGVPRLAGWCREAAAAGVPAEHDAPLPTDGRWSHLRLIPSPDGLALYITDVTEKHRREEADRAAAERASFVSAITRTLTETVTAQDVVNAVAETALPFFDATGMLITAVEDGHLGVVGSVGLPPDFLNRFPPGPLERLHGPPPTTPSAATPVGEAIQTRAPVFTTTQKDFATRYPKLADFAAGMPQETLAFLPLIVSGHPIGGLTISWTGSRSFDEDDHTLLNAVSGLVAQALGRARLYDSATTRARELQRGLLPRELPSLPAVTAAARYLPAGQGAEIGGDWYDVIPLSADRVALVVGDVMGHGLPEAAAMGRLRTAVRTLAHLELPPEDLLARLNDIVGDLGNDRFATCLYGIYDPVTGEFCYANAGHPPPAAVLPDGTVSFFPAAPNPPLGSAVPPFITASCRLADGGVLVLYTDGLVGGVDRDLDLGMGRLAHALSTTGSGEREDLDALSDLVTAVLLPEGSSADDAVLLMTRVHRLRPDDIAVWALPDDPVAAGQARRLIRERLAGWGLDELTMTTELLASELIGNVIRHAKGPIRLRLLRSRTLICEVSDSSLTTPHVRRAGATDEGGRGLQLVAALSQRWGTRYTESGKCIWTEQLIPDEANRGR</sequence>
<proteinExistence type="predicted"/>
<dbReference type="Gene3D" id="3.60.40.10">
    <property type="entry name" value="PPM-type phosphatase domain"/>
    <property type="match status" value="1"/>
</dbReference>
<dbReference type="InterPro" id="IPR003018">
    <property type="entry name" value="GAF"/>
</dbReference>
<dbReference type="SUPFAM" id="SSF55781">
    <property type="entry name" value="GAF domain-like"/>
    <property type="match status" value="1"/>
</dbReference>
<dbReference type="SMART" id="SM00065">
    <property type="entry name" value="GAF"/>
    <property type="match status" value="2"/>
</dbReference>
<comment type="caution">
    <text evidence="3">The sequence shown here is derived from an EMBL/GenBank/DDBJ whole genome shotgun (WGS) entry which is preliminary data.</text>
</comment>
<dbReference type="EMBL" id="JBHUDX010000083">
    <property type="protein sequence ID" value="MFD1661704.1"/>
    <property type="molecule type" value="Genomic_DNA"/>
</dbReference>
<dbReference type="Pfam" id="PF13185">
    <property type="entry name" value="GAF_2"/>
    <property type="match status" value="1"/>
</dbReference>
<dbReference type="InterPro" id="IPR052016">
    <property type="entry name" value="Bact_Sigma-Reg"/>
</dbReference>
<dbReference type="InterPro" id="IPR000014">
    <property type="entry name" value="PAS"/>
</dbReference>
<dbReference type="CDD" id="cd16936">
    <property type="entry name" value="HATPase_RsbW-like"/>
    <property type="match status" value="1"/>
</dbReference>
<dbReference type="PANTHER" id="PTHR43156">
    <property type="entry name" value="STAGE II SPORULATION PROTEIN E-RELATED"/>
    <property type="match status" value="1"/>
</dbReference>
<feature type="domain" description="PAC" evidence="2">
    <location>
        <begin position="245"/>
        <end position="297"/>
    </location>
</feature>
<dbReference type="Gene3D" id="3.30.450.40">
    <property type="match status" value="1"/>
</dbReference>
<dbReference type="InterPro" id="IPR003594">
    <property type="entry name" value="HATPase_dom"/>
</dbReference>
<dbReference type="PANTHER" id="PTHR43156:SF2">
    <property type="entry name" value="STAGE II SPORULATION PROTEIN E"/>
    <property type="match status" value="1"/>
</dbReference>
<dbReference type="InterPro" id="IPR000700">
    <property type="entry name" value="PAS-assoc_C"/>
</dbReference>
<dbReference type="InterPro" id="IPR036890">
    <property type="entry name" value="HATPase_C_sf"/>
</dbReference>
<keyword evidence="4" id="KW-1185">Reference proteome</keyword>